<evidence type="ECO:0000256" key="1">
    <source>
        <dbReference type="SAM" id="MobiDB-lite"/>
    </source>
</evidence>
<proteinExistence type="predicted"/>
<keyword evidence="3" id="KW-1185">Reference proteome</keyword>
<accession>A0A447GIG0</accession>
<sequence>MAIKLSLPQDAGQQTQALADQLQTMMNDRDQRYSDQELRDTAISALISIVAGLERDVAELKETEASAKRQATWDELQRKSYER</sequence>
<dbReference type="EMBL" id="LR130759">
    <property type="protein sequence ID" value="VDM90282.1"/>
    <property type="molecule type" value="Genomic_DNA"/>
</dbReference>
<dbReference type="KEGG" id="mbai:MB901379_03878"/>
<reference evidence="3" key="1">
    <citation type="submission" date="2018-02" db="EMBL/GenBank/DDBJ databases">
        <authorList>
            <person name="Seth-Smith MB H."/>
            <person name="Seth-Smith H."/>
        </authorList>
    </citation>
    <scope>NUCLEOTIDE SEQUENCE [LARGE SCALE GENOMIC DNA]</scope>
</reference>
<feature type="region of interest" description="Disordered" evidence="1">
    <location>
        <begin position="63"/>
        <end position="83"/>
    </location>
</feature>
<evidence type="ECO:0000313" key="3">
    <source>
        <dbReference type="Proteomes" id="UP000269998"/>
    </source>
</evidence>
<organism evidence="2 3">
    <name type="scientific">Mycobacterium basiliense</name>
    <dbReference type="NCBI Taxonomy" id="2094119"/>
    <lineage>
        <taxon>Bacteria</taxon>
        <taxon>Bacillati</taxon>
        <taxon>Actinomycetota</taxon>
        <taxon>Actinomycetes</taxon>
        <taxon>Mycobacteriales</taxon>
        <taxon>Mycobacteriaceae</taxon>
        <taxon>Mycobacterium</taxon>
    </lineage>
</organism>
<name>A0A447GIG0_9MYCO</name>
<dbReference type="Proteomes" id="UP000269998">
    <property type="component" value="Chromosome"/>
</dbReference>
<evidence type="ECO:0000313" key="2">
    <source>
        <dbReference type="EMBL" id="VDM90282.1"/>
    </source>
</evidence>
<gene>
    <name evidence="2" type="ORF">MB901379_03878</name>
</gene>
<dbReference type="RefSeq" id="WP_158017988.1">
    <property type="nucleotide sequence ID" value="NZ_CBCSKE010000037.1"/>
</dbReference>
<protein>
    <submittedName>
        <fullName evidence="2">Uncharacterized protein</fullName>
    </submittedName>
</protein>
<dbReference type="AlphaFoldDB" id="A0A447GIG0"/>